<sequence length="276" mass="29611">MTAHVLYDGLAMGESPRWHDGALWVCDWLAGEVRTIDDAGRSSVVRRIEGLPFSVDWLPDGREVYTTNTGVVVGVVAGVDLAPYGGSGRPWNEIVVDPAGRVYVNMPGSMPGEEPRPGIAAVITPDGVTRDVAEDLWFPNGMAVTPDGLTLIVAESHAQRLTAFTITDDGSLTDRRVWAELGPGAAPDGICLDANGAVWYADVPNRHCRRVAEGGQVLDTVEVDRGCFACMLGGPDGRTLFIVATDWERLDWQRGGGDRTGQVLTFRASSPRAGRP</sequence>
<protein>
    <submittedName>
        <fullName evidence="4">SMP-30/gluconolactonase/LRE family protein</fullName>
    </submittedName>
</protein>
<dbReference type="InterPro" id="IPR011042">
    <property type="entry name" value="6-blade_b-propeller_TolB-like"/>
</dbReference>
<evidence type="ECO:0000313" key="5">
    <source>
        <dbReference type="Proteomes" id="UP001595956"/>
    </source>
</evidence>
<evidence type="ECO:0000256" key="2">
    <source>
        <dbReference type="ARBA" id="ARBA00022801"/>
    </source>
</evidence>
<keyword evidence="2" id="KW-0378">Hydrolase</keyword>
<reference evidence="5" key="1">
    <citation type="journal article" date="2019" name="Int. J. Syst. Evol. Microbiol.">
        <title>The Global Catalogue of Microorganisms (GCM) 10K type strain sequencing project: providing services to taxonomists for standard genome sequencing and annotation.</title>
        <authorList>
            <consortium name="The Broad Institute Genomics Platform"/>
            <consortium name="The Broad Institute Genome Sequencing Center for Infectious Disease"/>
            <person name="Wu L."/>
            <person name="Ma J."/>
        </authorList>
    </citation>
    <scope>NUCLEOTIDE SEQUENCE [LARGE SCALE GENOMIC DNA]</scope>
    <source>
        <strain evidence="5">KACC 13778</strain>
    </source>
</reference>
<dbReference type="Proteomes" id="UP001595956">
    <property type="component" value="Unassembled WGS sequence"/>
</dbReference>
<evidence type="ECO:0000259" key="3">
    <source>
        <dbReference type="Pfam" id="PF08450"/>
    </source>
</evidence>
<dbReference type="Pfam" id="PF08450">
    <property type="entry name" value="SGL"/>
    <property type="match status" value="1"/>
</dbReference>
<dbReference type="EMBL" id="JBHSMD010000002">
    <property type="protein sequence ID" value="MFC5492562.1"/>
    <property type="molecule type" value="Genomic_DNA"/>
</dbReference>
<evidence type="ECO:0000313" key="4">
    <source>
        <dbReference type="EMBL" id="MFC5492562.1"/>
    </source>
</evidence>
<comment type="similarity">
    <text evidence="1">Belongs to the SMP-30/CGR1 family.</text>
</comment>
<dbReference type="PANTHER" id="PTHR47572:SF4">
    <property type="entry name" value="LACTONASE DRP35"/>
    <property type="match status" value="1"/>
</dbReference>
<keyword evidence="5" id="KW-1185">Reference proteome</keyword>
<proteinExistence type="inferred from homology"/>
<gene>
    <name evidence="4" type="ORF">ACFPKY_05605</name>
</gene>
<feature type="domain" description="SMP-30/Gluconolactonase/LRE-like region" evidence="3">
    <location>
        <begin position="12"/>
        <end position="244"/>
    </location>
</feature>
<dbReference type="SUPFAM" id="SSF63829">
    <property type="entry name" value="Calcium-dependent phosphotriesterase"/>
    <property type="match status" value="1"/>
</dbReference>
<evidence type="ECO:0000256" key="1">
    <source>
        <dbReference type="ARBA" id="ARBA00008853"/>
    </source>
</evidence>
<organism evidence="4 5">
    <name type="scientific">Nocardioides caricicola</name>
    <dbReference type="NCBI Taxonomy" id="634770"/>
    <lineage>
        <taxon>Bacteria</taxon>
        <taxon>Bacillati</taxon>
        <taxon>Actinomycetota</taxon>
        <taxon>Actinomycetes</taxon>
        <taxon>Propionibacteriales</taxon>
        <taxon>Nocardioidaceae</taxon>
        <taxon>Nocardioides</taxon>
    </lineage>
</organism>
<dbReference type="RefSeq" id="WP_345170886.1">
    <property type="nucleotide sequence ID" value="NZ_BAABFQ010000003.1"/>
</dbReference>
<accession>A0ABW0N007</accession>
<comment type="caution">
    <text evidence="4">The sequence shown here is derived from an EMBL/GenBank/DDBJ whole genome shotgun (WGS) entry which is preliminary data.</text>
</comment>
<name>A0ABW0N007_9ACTN</name>
<dbReference type="Gene3D" id="2.120.10.30">
    <property type="entry name" value="TolB, C-terminal domain"/>
    <property type="match status" value="1"/>
</dbReference>
<dbReference type="PANTHER" id="PTHR47572">
    <property type="entry name" value="LIPOPROTEIN-RELATED"/>
    <property type="match status" value="1"/>
</dbReference>
<dbReference type="InterPro" id="IPR051262">
    <property type="entry name" value="SMP-30/CGR1_Lactonase"/>
</dbReference>
<dbReference type="InterPro" id="IPR013658">
    <property type="entry name" value="SGL"/>
</dbReference>